<evidence type="ECO:0000313" key="9">
    <source>
        <dbReference type="Proteomes" id="UP000715095"/>
    </source>
</evidence>
<accession>A0ABS2DRZ7</accession>
<feature type="transmembrane region" description="Helical" evidence="6">
    <location>
        <begin position="96"/>
        <end position="113"/>
    </location>
</feature>
<dbReference type="PANTHER" id="PTHR42920:SF11">
    <property type="entry name" value="INNER MEMBRANE PROTEIN YTFF"/>
    <property type="match status" value="1"/>
</dbReference>
<feature type="transmembrane region" description="Helical" evidence="6">
    <location>
        <begin position="196"/>
        <end position="220"/>
    </location>
</feature>
<sequence length="335" mass="36812">MFTGVLLGVAAGALWGLIYIAPLLLPQYNPVLVALGRFVAFGVVSLPFLWILREDLKKYTRSEVFDAFKLPLIGNLVFYCLLTMCIRLAGAPLAGMFMAVIPVLVAIVSNCRYAKEGRAVPWRNVLPPLAIIFTGLVLANWSEFARIAESSANGSVNFWIGAALGTAAVAAWTWFSIENGEWLLRHPKHSANAWTALQGVTILPTATALFAVLAWPVGLMDTTASWLGETPVFFLGVVFMVGLLCSWVAMICWNQMSQRLPSALGGQLIVFESIFAVIYALIYRGEMPSWTMIVGFVILLYGVRGSLKAFRQPFDKKRMPAPARSSMRLQTVKNS</sequence>
<evidence type="ECO:0000256" key="4">
    <source>
        <dbReference type="ARBA" id="ARBA00022989"/>
    </source>
</evidence>
<feature type="transmembrane region" description="Helical" evidence="6">
    <location>
        <begin position="125"/>
        <end position="144"/>
    </location>
</feature>
<dbReference type="Pfam" id="PF00892">
    <property type="entry name" value="EamA"/>
    <property type="match status" value="1"/>
</dbReference>
<feature type="transmembrane region" description="Helical" evidence="6">
    <location>
        <begin position="289"/>
        <end position="307"/>
    </location>
</feature>
<dbReference type="Proteomes" id="UP000715095">
    <property type="component" value="Unassembled WGS sequence"/>
</dbReference>
<feature type="transmembrane region" description="Helical" evidence="6">
    <location>
        <begin position="31"/>
        <end position="52"/>
    </location>
</feature>
<reference evidence="8 9" key="1">
    <citation type="journal article" date="2021" name="Sci. Rep.">
        <title>The distribution of antibiotic resistance genes in chicken gut microbiota commensals.</title>
        <authorList>
            <person name="Juricova H."/>
            <person name="Matiasovicova J."/>
            <person name="Kubasova T."/>
            <person name="Cejkova D."/>
            <person name="Rychlik I."/>
        </authorList>
    </citation>
    <scope>NUCLEOTIDE SEQUENCE [LARGE SCALE GENOMIC DNA]</scope>
    <source>
        <strain evidence="8 9">An829</strain>
    </source>
</reference>
<protein>
    <submittedName>
        <fullName evidence="8">DMT family transporter</fullName>
    </submittedName>
</protein>
<evidence type="ECO:0000256" key="3">
    <source>
        <dbReference type="ARBA" id="ARBA00022692"/>
    </source>
</evidence>
<dbReference type="PANTHER" id="PTHR42920">
    <property type="entry name" value="OS03G0707200 PROTEIN-RELATED"/>
    <property type="match status" value="1"/>
</dbReference>
<dbReference type="InterPro" id="IPR037185">
    <property type="entry name" value="EmrE-like"/>
</dbReference>
<keyword evidence="4 6" id="KW-1133">Transmembrane helix</keyword>
<gene>
    <name evidence="8" type="ORF">H6A60_06135</name>
</gene>
<dbReference type="SUPFAM" id="SSF103481">
    <property type="entry name" value="Multidrug resistance efflux transporter EmrE"/>
    <property type="match status" value="1"/>
</dbReference>
<organism evidence="8 9">
    <name type="scientific">Sutterella massiliensis</name>
    <dbReference type="NCBI Taxonomy" id="1816689"/>
    <lineage>
        <taxon>Bacteria</taxon>
        <taxon>Pseudomonadati</taxon>
        <taxon>Pseudomonadota</taxon>
        <taxon>Betaproteobacteria</taxon>
        <taxon>Burkholderiales</taxon>
        <taxon>Sutterellaceae</taxon>
        <taxon>Sutterella</taxon>
    </lineage>
</organism>
<keyword evidence="3 6" id="KW-0812">Transmembrane</keyword>
<evidence type="ECO:0000259" key="7">
    <source>
        <dbReference type="Pfam" id="PF00892"/>
    </source>
</evidence>
<keyword evidence="5 6" id="KW-0472">Membrane</keyword>
<evidence type="ECO:0000313" key="8">
    <source>
        <dbReference type="EMBL" id="MBM6704064.1"/>
    </source>
</evidence>
<name>A0ABS2DRZ7_9BURK</name>
<feature type="domain" description="EamA" evidence="7">
    <location>
        <begin position="3"/>
        <end position="113"/>
    </location>
</feature>
<dbReference type="EMBL" id="JACJJC010000008">
    <property type="protein sequence ID" value="MBM6704064.1"/>
    <property type="molecule type" value="Genomic_DNA"/>
</dbReference>
<evidence type="ECO:0000256" key="1">
    <source>
        <dbReference type="ARBA" id="ARBA00004651"/>
    </source>
</evidence>
<feature type="transmembrane region" description="Helical" evidence="6">
    <location>
        <begin position="232"/>
        <end position="252"/>
    </location>
</feature>
<evidence type="ECO:0000256" key="2">
    <source>
        <dbReference type="ARBA" id="ARBA00022475"/>
    </source>
</evidence>
<feature type="transmembrane region" description="Helical" evidence="6">
    <location>
        <begin position="264"/>
        <end position="283"/>
    </location>
</feature>
<feature type="transmembrane region" description="Helical" evidence="6">
    <location>
        <begin position="5"/>
        <end position="25"/>
    </location>
</feature>
<keyword evidence="9" id="KW-1185">Reference proteome</keyword>
<evidence type="ECO:0000256" key="5">
    <source>
        <dbReference type="ARBA" id="ARBA00023136"/>
    </source>
</evidence>
<comment type="subcellular location">
    <subcellularLocation>
        <location evidence="1">Cell membrane</location>
        <topology evidence="1">Multi-pass membrane protein</topology>
    </subcellularLocation>
</comment>
<proteinExistence type="predicted"/>
<feature type="transmembrane region" description="Helical" evidence="6">
    <location>
        <begin position="156"/>
        <end position="175"/>
    </location>
</feature>
<evidence type="ECO:0000256" key="6">
    <source>
        <dbReference type="SAM" id="Phobius"/>
    </source>
</evidence>
<comment type="caution">
    <text evidence="8">The sequence shown here is derived from an EMBL/GenBank/DDBJ whole genome shotgun (WGS) entry which is preliminary data.</text>
</comment>
<dbReference type="InterPro" id="IPR000620">
    <property type="entry name" value="EamA_dom"/>
</dbReference>
<dbReference type="RefSeq" id="WP_205102540.1">
    <property type="nucleotide sequence ID" value="NZ_JACJJC010000008.1"/>
</dbReference>
<dbReference type="InterPro" id="IPR051258">
    <property type="entry name" value="Diverse_Substrate_Transporter"/>
</dbReference>
<keyword evidence="2" id="KW-1003">Cell membrane</keyword>